<dbReference type="InterPro" id="IPR036255">
    <property type="entry name" value="YgfB-like_sf"/>
</dbReference>
<dbReference type="EMBL" id="CP152276">
    <property type="protein sequence ID" value="XAE45055.1"/>
    <property type="molecule type" value="Genomic_DNA"/>
</dbReference>
<dbReference type="InterPro" id="IPR011978">
    <property type="entry name" value="YgfB-like"/>
</dbReference>
<accession>A0ABZ3DBX8</accession>
<dbReference type="Pfam" id="PF03695">
    <property type="entry name" value="UPF0149"/>
    <property type="match status" value="1"/>
</dbReference>
<evidence type="ECO:0000313" key="2">
    <source>
        <dbReference type="Proteomes" id="UP001449795"/>
    </source>
</evidence>
<dbReference type="Proteomes" id="UP001449795">
    <property type="component" value="Chromosome"/>
</dbReference>
<dbReference type="PANTHER" id="PTHR33747:SF1">
    <property type="entry name" value="ADENYLATE CYCLASE-ASSOCIATED CAP C-TERMINAL DOMAIN-CONTAINING PROTEIN"/>
    <property type="match status" value="1"/>
</dbReference>
<evidence type="ECO:0000313" key="1">
    <source>
        <dbReference type="EMBL" id="XAE45055.1"/>
    </source>
</evidence>
<dbReference type="SUPFAM" id="SSF103642">
    <property type="entry name" value="Sec-C motif"/>
    <property type="match status" value="1"/>
</dbReference>
<name>A0ABZ3DBX8_9PROT</name>
<dbReference type="Pfam" id="PF02810">
    <property type="entry name" value="SEC-C"/>
    <property type="match status" value="1"/>
</dbReference>
<gene>
    <name evidence="1" type="ORF">AAC691_12690</name>
</gene>
<dbReference type="InterPro" id="IPR004027">
    <property type="entry name" value="SEC_C_motif"/>
</dbReference>
<organism evidence="1 2">
    <name type="scientific">Nguyenibacter vanlangensis</name>
    <dbReference type="NCBI Taxonomy" id="1216886"/>
    <lineage>
        <taxon>Bacteria</taxon>
        <taxon>Pseudomonadati</taxon>
        <taxon>Pseudomonadota</taxon>
        <taxon>Alphaproteobacteria</taxon>
        <taxon>Acetobacterales</taxon>
        <taxon>Acetobacteraceae</taxon>
        <taxon>Nguyenibacter</taxon>
    </lineage>
</organism>
<dbReference type="NCBIfam" id="TIGR02292">
    <property type="entry name" value="ygfB_yecA"/>
    <property type="match status" value="1"/>
</dbReference>
<proteinExistence type="predicted"/>
<dbReference type="PANTHER" id="PTHR33747">
    <property type="entry name" value="UPF0225 PROTEIN SCO1677"/>
    <property type="match status" value="1"/>
</dbReference>
<reference evidence="1 2" key="1">
    <citation type="submission" date="2024-04" db="EMBL/GenBank/DDBJ databases">
        <title>Complete genome sequence of Nguyenibacter vanlangesis HBCM-1154, a strain capable of nitrogen fixation, IAA production, and phosphorus solubilization isolated from sugarcane soil.</title>
        <authorList>
            <person name="MY HANH P."/>
        </authorList>
    </citation>
    <scope>NUCLEOTIDE SEQUENCE [LARGE SCALE GENOMIC DNA]</scope>
    <source>
        <strain evidence="1 2">HBCM 1154</strain>
    </source>
</reference>
<protein>
    <submittedName>
        <fullName evidence="1">UPF0149 family protein</fullName>
    </submittedName>
</protein>
<sequence length="247" mass="27636">MELVATGKAETRLKRLDPGCRECCATTQHAATDKTPPYLRQLERVLARLETAMLLSELDGFLAGVIVCPEMILPSEWLPVALDPDEEGDPVLEHENDARLILRHYNAVLRDLDRGRYAPLFDIDTRHDEILWELWIEGFERAMTLRPEAWDSFLLDPDEAVLRALVGLRKLVAMTDAPADSSDELGALLTETAPDLIPDWVQTLHAERLSNSMDHFSNAPALSTKVGRNEPCPCGSGKKYKKCCGMN</sequence>
<dbReference type="Gene3D" id="3.10.450.50">
    <property type="match status" value="1"/>
</dbReference>
<dbReference type="SUPFAM" id="SSF101327">
    <property type="entry name" value="YgfB-like"/>
    <property type="match status" value="1"/>
</dbReference>
<keyword evidence="2" id="KW-1185">Reference proteome</keyword>
<dbReference type="RefSeq" id="WP_342630212.1">
    <property type="nucleotide sequence ID" value="NZ_CP152276.1"/>
</dbReference>
<dbReference type="Gene3D" id="1.20.120.740">
    <property type="entry name" value="YgfB uncharacterised protein family UPF0149, PF03695"/>
    <property type="match status" value="1"/>
</dbReference>